<keyword evidence="2 9" id="KW-1003">Cell membrane</keyword>
<dbReference type="HAMAP" id="MF_00275">
    <property type="entry name" value="KdpA"/>
    <property type="match status" value="1"/>
</dbReference>
<keyword evidence="11" id="KW-1185">Reference proteome</keyword>
<feature type="transmembrane region" description="Helical" evidence="9">
    <location>
        <begin position="536"/>
        <end position="562"/>
    </location>
</feature>
<dbReference type="RefSeq" id="WP_144916310.1">
    <property type="nucleotide sequence ID" value="NZ_VLLI01000018.1"/>
</dbReference>
<dbReference type="GO" id="GO:0008556">
    <property type="term" value="F:P-type potassium transmembrane transporter activity"/>
    <property type="evidence" value="ECO:0007669"/>
    <property type="project" value="InterPro"/>
</dbReference>
<reference evidence="10 11" key="1">
    <citation type="submission" date="2019-07" db="EMBL/GenBank/DDBJ databases">
        <title>Genomic Encyclopedia of Archaeal and Bacterial Type Strains, Phase II (KMG-II): from individual species to whole genera.</title>
        <authorList>
            <person name="Goeker M."/>
        </authorList>
    </citation>
    <scope>NUCLEOTIDE SEQUENCE [LARGE SCALE GENOMIC DNA]</scope>
    <source>
        <strain evidence="10 11">ATCC BAA-1854</strain>
    </source>
</reference>
<comment type="similarity">
    <text evidence="9">Belongs to the KdpA family.</text>
</comment>
<feature type="transmembrane region" description="Helical" evidence="9">
    <location>
        <begin position="64"/>
        <end position="85"/>
    </location>
</feature>
<comment type="subcellular location">
    <subcellularLocation>
        <location evidence="9">Cell membrane</location>
        <topology evidence="9">Multi-pass membrane protein</topology>
    </subcellularLocation>
</comment>
<comment type="caution">
    <text evidence="10">The sequence shown here is derived from an EMBL/GenBank/DDBJ whole genome shotgun (WGS) entry which is preliminary data.</text>
</comment>
<dbReference type="InterPro" id="IPR004623">
    <property type="entry name" value="KdpA"/>
</dbReference>
<feature type="transmembrane region" description="Helical" evidence="9">
    <location>
        <begin position="382"/>
        <end position="401"/>
    </location>
</feature>
<keyword evidence="6 9" id="KW-1133">Transmembrane helix</keyword>
<accession>A0A562TMG9</accession>
<evidence type="ECO:0000256" key="1">
    <source>
        <dbReference type="ARBA" id="ARBA00022448"/>
    </source>
</evidence>
<feature type="transmembrane region" description="Helical" evidence="9">
    <location>
        <begin position="283"/>
        <end position="301"/>
    </location>
</feature>
<evidence type="ECO:0000256" key="4">
    <source>
        <dbReference type="ARBA" id="ARBA00022692"/>
    </source>
</evidence>
<proteinExistence type="inferred from homology"/>
<dbReference type="GO" id="GO:0005886">
    <property type="term" value="C:plasma membrane"/>
    <property type="evidence" value="ECO:0007669"/>
    <property type="project" value="UniProtKB-SubCell"/>
</dbReference>
<name>A0A562TMG9_9SPHI</name>
<evidence type="ECO:0000256" key="2">
    <source>
        <dbReference type="ARBA" id="ARBA00022475"/>
    </source>
</evidence>
<dbReference type="PIRSF" id="PIRSF001294">
    <property type="entry name" value="K_ATPaseA"/>
    <property type="match status" value="1"/>
</dbReference>
<dbReference type="PANTHER" id="PTHR30607">
    <property type="entry name" value="POTASSIUM-TRANSPORTING ATPASE A CHAIN"/>
    <property type="match status" value="1"/>
</dbReference>
<gene>
    <name evidence="9" type="primary">kdpA</name>
    <name evidence="10" type="ORF">JN11_04550</name>
</gene>
<sequence>MLADSFGFVLIFLVTLLLAVPLGAYMKRVYNNDKSFLDFLKPVEKLIFKFCGIDPEKSMYWKQYLLALLTIQLIWILPAFAVLMLQGKLFLNPAHVNGMEWSLALNSVVSFLTSTNLQHYSGESGASYLSQIAVFTFLQFVSAATSLAAGVAVVRGLTADPETSVGNFFNDFLRSCTRILLPLSVIVAIIFMADGMPMTFKGPDKVITLQGDTVTVAKGPVASMIPIKELGSNGGGFFGANDAHPFENPSFATFVVHFIIVLLLPLAFVFFIGYYLNRKKFAWMLFGVMTAGLLLLIIPIVKEEAKGNPRITAMGINQSAGNMEGKEVRFGANYSAFYCAENIAIPAGTVASVHDSYMPLSSTAMLIGMQIDAFFGGLGTGWINMFMYLIIAVFIGTLMIGRSPELFGKKISTKEMQVAVSVSVLQIFVPVVLAAIACFVYVNKTGGGDTLGWLSNKGPHGFTTMLYEFISSAAGNGSNFAGLGNNTLFWNLTTSIAMLSGRFVPIAGAFMIVGLMKQKKFIPASLGTLQTDSATFGVFLLVMILILSALSLFVILMAGPIAEHFILH</sequence>
<dbReference type="GO" id="GO:0030955">
    <property type="term" value="F:potassium ion binding"/>
    <property type="evidence" value="ECO:0007669"/>
    <property type="project" value="UniProtKB-UniRule"/>
</dbReference>
<evidence type="ECO:0000256" key="3">
    <source>
        <dbReference type="ARBA" id="ARBA00022538"/>
    </source>
</evidence>
<keyword evidence="7 9" id="KW-0406">Ion transport</keyword>
<feature type="transmembrane region" description="Helical" evidence="9">
    <location>
        <begin position="175"/>
        <end position="193"/>
    </location>
</feature>
<comment type="function">
    <text evidence="9">Part of the high-affinity ATP-driven potassium transport (or Kdp) system, which catalyzes the hydrolysis of ATP coupled with the electrogenic transport of potassium into the cytoplasm. This subunit binds the extracellular potassium ions and delivers the ions to the membrane domain of KdpB through an intramembrane tunnel.</text>
</comment>
<dbReference type="PANTHER" id="PTHR30607:SF2">
    <property type="entry name" value="POTASSIUM-TRANSPORTING ATPASE POTASSIUM-BINDING SUBUNIT"/>
    <property type="match status" value="1"/>
</dbReference>
<evidence type="ECO:0000256" key="5">
    <source>
        <dbReference type="ARBA" id="ARBA00022958"/>
    </source>
</evidence>
<feature type="transmembrane region" description="Helical" evidence="9">
    <location>
        <begin position="254"/>
        <end position="276"/>
    </location>
</feature>
<feature type="transmembrane region" description="Helical" evidence="9">
    <location>
        <begin position="422"/>
        <end position="442"/>
    </location>
</feature>
<dbReference type="OrthoDB" id="781345at2"/>
<feature type="transmembrane region" description="Helical" evidence="9">
    <location>
        <begin position="6"/>
        <end position="26"/>
    </location>
</feature>
<evidence type="ECO:0000313" key="11">
    <source>
        <dbReference type="Proteomes" id="UP000317010"/>
    </source>
</evidence>
<keyword evidence="8 9" id="KW-0472">Membrane</keyword>
<keyword evidence="4 9" id="KW-0812">Transmembrane</keyword>
<dbReference type="EMBL" id="VLLI01000018">
    <property type="protein sequence ID" value="TWI94769.1"/>
    <property type="molecule type" value="Genomic_DNA"/>
</dbReference>
<evidence type="ECO:0000256" key="7">
    <source>
        <dbReference type="ARBA" id="ARBA00023065"/>
    </source>
</evidence>
<organism evidence="10 11">
    <name type="scientific">Mucilaginibacter frigoritolerans</name>
    <dbReference type="NCBI Taxonomy" id="652788"/>
    <lineage>
        <taxon>Bacteria</taxon>
        <taxon>Pseudomonadati</taxon>
        <taxon>Bacteroidota</taxon>
        <taxon>Sphingobacteriia</taxon>
        <taxon>Sphingobacteriales</taxon>
        <taxon>Sphingobacteriaceae</taxon>
        <taxon>Mucilaginibacter</taxon>
    </lineage>
</organism>
<feature type="transmembrane region" description="Helical" evidence="9">
    <location>
        <begin position="132"/>
        <end position="154"/>
    </location>
</feature>
<dbReference type="Pfam" id="PF03814">
    <property type="entry name" value="KdpA"/>
    <property type="match status" value="1"/>
</dbReference>
<evidence type="ECO:0000256" key="9">
    <source>
        <dbReference type="HAMAP-Rule" id="MF_00275"/>
    </source>
</evidence>
<keyword evidence="3 9" id="KW-0633">Potassium transport</keyword>
<evidence type="ECO:0000313" key="10">
    <source>
        <dbReference type="EMBL" id="TWI94769.1"/>
    </source>
</evidence>
<feature type="transmembrane region" description="Helical" evidence="9">
    <location>
        <begin position="488"/>
        <end position="515"/>
    </location>
</feature>
<dbReference type="NCBIfam" id="TIGR00680">
    <property type="entry name" value="kdpA"/>
    <property type="match status" value="1"/>
</dbReference>
<comment type="subunit">
    <text evidence="9">The system is composed of three essential subunits: KdpA, KdpB and KdpC.</text>
</comment>
<keyword evidence="1 9" id="KW-0813">Transport</keyword>
<protein>
    <recommendedName>
        <fullName evidence="9">Potassium-transporting ATPase potassium-binding subunit</fullName>
    </recommendedName>
    <alternativeName>
        <fullName evidence="9">ATP phosphohydrolase [potassium-transporting] A chain</fullName>
    </alternativeName>
    <alternativeName>
        <fullName evidence="9">Potassium-binding and translocating subunit A</fullName>
    </alternativeName>
    <alternativeName>
        <fullName evidence="9">Potassium-translocating ATPase A chain</fullName>
    </alternativeName>
</protein>
<keyword evidence="5 9" id="KW-0630">Potassium</keyword>
<dbReference type="AlphaFoldDB" id="A0A562TMG9"/>
<dbReference type="Proteomes" id="UP000317010">
    <property type="component" value="Unassembled WGS sequence"/>
</dbReference>
<evidence type="ECO:0000256" key="6">
    <source>
        <dbReference type="ARBA" id="ARBA00022989"/>
    </source>
</evidence>
<evidence type="ECO:0000256" key="8">
    <source>
        <dbReference type="ARBA" id="ARBA00023136"/>
    </source>
</evidence>